<sequence>MSLATSTAQLTARIKLATTVAQRDGARQLRKQVFCGEQGLFNGDDRDQIDTTALTLVAIAGPDGEVIGTVRIHHAGDDIWWGSRLAVACSARRQAAVGSGLIKLAVGAAQALGCRTFLAHVQQQNVPMFEQLHWDPLHDVVMHGRPHSLMRADLSFYPPIHDADIGFTCSRDGA</sequence>
<dbReference type="SUPFAM" id="SSF55729">
    <property type="entry name" value="Acyl-CoA N-acyltransferases (Nat)"/>
    <property type="match status" value="1"/>
</dbReference>
<dbReference type="Pfam" id="PF00583">
    <property type="entry name" value="Acetyltransf_1"/>
    <property type="match status" value="1"/>
</dbReference>
<reference evidence="2 3" key="1">
    <citation type="submission" date="2019-11" db="EMBL/GenBank/DDBJ databases">
        <title>Novel species isolated from a subtropical stream in China.</title>
        <authorList>
            <person name="Lu H."/>
        </authorList>
    </citation>
    <scope>NUCLEOTIDE SEQUENCE [LARGE SCALE GENOMIC DNA]</scope>
    <source>
        <strain evidence="2 3">FT25W</strain>
    </source>
</reference>
<dbReference type="RefSeq" id="WP_154366849.1">
    <property type="nucleotide sequence ID" value="NZ_WKJM01000001.1"/>
</dbReference>
<dbReference type="NCBIfam" id="TIGR04045">
    <property type="entry name" value="MSMEG_0567_GNAT"/>
    <property type="match status" value="1"/>
</dbReference>
<dbReference type="AlphaFoldDB" id="A0A6L5QAC5"/>
<dbReference type="PROSITE" id="PS51186">
    <property type="entry name" value="GNAT"/>
    <property type="match status" value="1"/>
</dbReference>
<dbReference type="InterPro" id="IPR000182">
    <property type="entry name" value="GNAT_dom"/>
</dbReference>
<proteinExistence type="predicted"/>
<dbReference type="GO" id="GO:0016747">
    <property type="term" value="F:acyltransferase activity, transferring groups other than amino-acyl groups"/>
    <property type="evidence" value="ECO:0007669"/>
    <property type="project" value="InterPro"/>
</dbReference>
<dbReference type="InterPro" id="IPR024035">
    <property type="entry name" value="MSMEG_0567_GNAT"/>
</dbReference>
<dbReference type="CDD" id="cd04301">
    <property type="entry name" value="NAT_SF"/>
    <property type="match status" value="1"/>
</dbReference>
<evidence type="ECO:0000313" key="3">
    <source>
        <dbReference type="Proteomes" id="UP000481037"/>
    </source>
</evidence>
<comment type="caution">
    <text evidence="2">The sequence shown here is derived from an EMBL/GenBank/DDBJ whole genome shotgun (WGS) entry which is preliminary data.</text>
</comment>
<keyword evidence="3" id="KW-1185">Reference proteome</keyword>
<evidence type="ECO:0000259" key="1">
    <source>
        <dbReference type="PROSITE" id="PS51186"/>
    </source>
</evidence>
<dbReference type="InterPro" id="IPR016181">
    <property type="entry name" value="Acyl_CoA_acyltransferase"/>
</dbReference>
<keyword evidence="2" id="KW-0808">Transferase</keyword>
<gene>
    <name evidence="2" type="ORF">GJ697_02275</name>
</gene>
<dbReference type="Gene3D" id="3.40.630.30">
    <property type="match status" value="1"/>
</dbReference>
<evidence type="ECO:0000313" key="2">
    <source>
        <dbReference type="EMBL" id="MRX06657.1"/>
    </source>
</evidence>
<dbReference type="Proteomes" id="UP000481037">
    <property type="component" value="Unassembled WGS sequence"/>
</dbReference>
<dbReference type="EMBL" id="WKJM01000001">
    <property type="protein sequence ID" value="MRX06657.1"/>
    <property type="molecule type" value="Genomic_DNA"/>
</dbReference>
<feature type="domain" description="N-acetyltransferase" evidence="1">
    <location>
        <begin position="12"/>
        <end position="164"/>
    </location>
</feature>
<name>A0A6L5QAC5_9BURK</name>
<accession>A0A6L5QAC5</accession>
<organism evidence="2 3">
    <name type="scientific">Duganella alba</name>
    <dbReference type="NCBI Taxonomy" id="2666081"/>
    <lineage>
        <taxon>Bacteria</taxon>
        <taxon>Pseudomonadati</taxon>
        <taxon>Pseudomonadota</taxon>
        <taxon>Betaproteobacteria</taxon>
        <taxon>Burkholderiales</taxon>
        <taxon>Oxalobacteraceae</taxon>
        <taxon>Telluria group</taxon>
        <taxon>Duganella</taxon>
    </lineage>
</organism>
<protein>
    <submittedName>
        <fullName evidence="2">GNAT family N-acetyltransferase</fullName>
    </submittedName>
</protein>